<dbReference type="Proteomes" id="UP000295367">
    <property type="component" value="Unassembled WGS sequence"/>
</dbReference>
<organism evidence="1 2">
    <name type="scientific">Sulfurirhabdus autotrophica</name>
    <dbReference type="NCBI Taxonomy" id="1706046"/>
    <lineage>
        <taxon>Bacteria</taxon>
        <taxon>Pseudomonadati</taxon>
        <taxon>Pseudomonadota</taxon>
        <taxon>Betaproteobacteria</taxon>
        <taxon>Nitrosomonadales</taxon>
        <taxon>Sulfuricellaceae</taxon>
        <taxon>Sulfurirhabdus</taxon>
    </lineage>
</organism>
<dbReference type="EMBL" id="SMCO01000001">
    <property type="protein sequence ID" value="TCV90545.1"/>
    <property type="molecule type" value="Genomic_DNA"/>
</dbReference>
<dbReference type="Pfam" id="PF05930">
    <property type="entry name" value="Phage_AlpA"/>
    <property type="match status" value="1"/>
</dbReference>
<keyword evidence="2" id="KW-1185">Reference proteome</keyword>
<dbReference type="InterPro" id="IPR010260">
    <property type="entry name" value="AlpA"/>
</dbReference>
<gene>
    <name evidence="1" type="ORF">EDC63_101519</name>
</gene>
<dbReference type="AlphaFoldDB" id="A0A4R3YDH0"/>
<dbReference type="Gene3D" id="1.10.238.160">
    <property type="match status" value="1"/>
</dbReference>
<evidence type="ECO:0000313" key="2">
    <source>
        <dbReference type="Proteomes" id="UP000295367"/>
    </source>
</evidence>
<dbReference type="RefSeq" id="WP_124947529.1">
    <property type="nucleotide sequence ID" value="NZ_BHVT01000073.1"/>
</dbReference>
<evidence type="ECO:0000313" key="1">
    <source>
        <dbReference type="EMBL" id="TCV90545.1"/>
    </source>
</evidence>
<protein>
    <submittedName>
        <fullName evidence="1">AlpA family transcriptional regulator</fullName>
    </submittedName>
</protein>
<accession>A0A4R3YDH0</accession>
<reference evidence="1 2" key="1">
    <citation type="submission" date="2019-03" db="EMBL/GenBank/DDBJ databases">
        <title>Genomic Encyclopedia of Type Strains, Phase IV (KMG-IV): sequencing the most valuable type-strain genomes for metagenomic binning, comparative biology and taxonomic classification.</title>
        <authorList>
            <person name="Goeker M."/>
        </authorList>
    </citation>
    <scope>NUCLEOTIDE SEQUENCE [LARGE SCALE GENOMIC DNA]</scope>
    <source>
        <strain evidence="1 2">DSM 100309</strain>
    </source>
</reference>
<proteinExistence type="predicted"/>
<comment type="caution">
    <text evidence="1">The sequence shown here is derived from an EMBL/GenBank/DDBJ whole genome shotgun (WGS) entry which is preliminary data.</text>
</comment>
<name>A0A4R3YDH0_9PROT</name>
<dbReference type="OrthoDB" id="5398721at2"/>
<sequence length="86" mass="9366">MVQTILRLPAVKAETGASRSTIYLRIQQGLWPKPVRLGPRSVGWPTSEVAAINAARISGLPDDEIRALVIKLEATRKNASKAFQGE</sequence>